<protein>
    <submittedName>
        <fullName evidence="1">Uncharacterized protein</fullName>
    </submittedName>
</protein>
<name>A0ABP7J9H2_9PSEU</name>
<dbReference type="InterPro" id="IPR024087">
    <property type="entry name" value="Creatininase-like_sf"/>
</dbReference>
<sequence>MLPDTEVRWNHLTAADLRGLAAQDAVPFDEITTSGVAGDARSASADKGTKLLDGCAQALADLLDEGLWKETHATR</sequence>
<dbReference type="Gene3D" id="3.40.50.10310">
    <property type="entry name" value="Creatininase"/>
    <property type="match status" value="1"/>
</dbReference>
<gene>
    <name evidence="1" type="ORF">GCM10022380_64700</name>
</gene>
<organism evidence="1 2">
    <name type="scientific">Amycolatopsis tucumanensis</name>
    <dbReference type="NCBI Taxonomy" id="401106"/>
    <lineage>
        <taxon>Bacteria</taxon>
        <taxon>Bacillati</taxon>
        <taxon>Actinomycetota</taxon>
        <taxon>Actinomycetes</taxon>
        <taxon>Pseudonocardiales</taxon>
        <taxon>Pseudonocardiaceae</taxon>
        <taxon>Amycolatopsis</taxon>
    </lineage>
</organism>
<dbReference type="SUPFAM" id="SSF102215">
    <property type="entry name" value="Creatininase"/>
    <property type="match status" value="1"/>
</dbReference>
<reference evidence="2" key="1">
    <citation type="journal article" date="2019" name="Int. J. Syst. Evol. Microbiol.">
        <title>The Global Catalogue of Microorganisms (GCM) 10K type strain sequencing project: providing services to taxonomists for standard genome sequencing and annotation.</title>
        <authorList>
            <consortium name="The Broad Institute Genomics Platform"/>
            <consortium name="The Broad Institute Genome Sequencing Center for Infectious Disease"/>
            <person name="Wu L."/>
            <person name="Ma J."/>
        </authorList>
    </citation>
    <scope>NUCLEOTIDE SEQUENCE [LARGE SCALE GENOMIC DNA]</scope>
    <source>
        <strain evidence="2">JCM 17017</strain>
    </source>
</reference>
<evidence type="ECO:0000313" key="1">
    <source>
        <dbReference type="EMBL" id="GAA3837630.1"/>
    </source>
</evidence>
<evidence type="ECO:0000313" key="2">
    <source>
        <dbReference type="Proteomes" id="UP001501624"/>
    </source>
</evidence>
<proteinExistence type="predicted"/>
<dbReference type="EMBL" id="BAABCM010000011">
    <property type="protein sequence ID" value="GAA3837630.1"/>
    <property type="molecule type" value="Genomic_DNA"/>
</dbReference>
<dbReference type="RefSeq" id="WP_237335483.1">
    <property type="nucleotide sequence ID" value="NZ_BAABCM010000011.1"/>
</dbReference>
<dbReference type="Proteomes" id="UP001501624">
    <property type="component" value="Unassembled WGS sequence"/>
</dbReference>
<keyword evidence="2" id="KW-1185">Reference proteome</keyword>
<comment type="caution">
    <text evidence="1">The sequence shown here is derived from an EMBL/GenBank/DDBJ whole genome shotgun (WGS) entry which is preliminary data.</text>
</comment>
<accession>A0ABP7J9H2</accession>